<comment type="caution">
    <text evidence="8">The sequence shown here is derived from an EMBL/GenBank/DDBJ whole genome shotgun (WGS) entry which is preliminary data.</text>
</comment>
<comment type="caution">
    <text evidence="5">Lacks conserved residue(s) required for the propagation of feature annotation.</text>
</comment>
<comment type="similarity">
    <text evidence="1 5">Belongs to the peptidase S8 family.</text>
</comment>
<dbReference type="EMBL" id="FCQH01000013">
    <property type="protein sequence ID" value="CVL02630.1"/>
    <property type="molecule type" value="Genomic_DNA"/>
</dbReference>
<keyword evidence="3" id="KW-0378">Hydrolase</keyword>
<dbReference type="Proteomes" id="UP000184255">
    <property type="component" value="Unassembled WGS sequence"/>
</dbReference>
<dbReference type="Gene3D" id="3.40.50.200">
    <property type="entry name" value="Peptidase S8/S53 domain"/>
    <property type="match status" value="1"/>
</dbReference>
<evidence type="ECO:0000313" key="9">
    <source>
        <dbReference type="Proteomes" id="UP000184255"/>
    </source>
</evidence>
<dbReference type="InterPro" id="IPR036852">
    <property type="entry name" value="Peptidase_S8/S53_dom_sf"/>
</dbReference>
<reference evidence="9" key="1">
    <citation type="journal article" date="2016" name="Genome Biol. Evol.">
        <title>Comparative 'omics' of the Fusarium fujikuroi species complex highlights differences in genetic potential and metabolite synthesis.</title>
        <authorList>
            <person name="Niehaus E.-M."/>
            <person name="Muensterkoetter M."/>
            <person name="Proctor R.H."/>
            <person name="Brown D.W."/>
            <person name="Sharon A."/>
            <person name="Idan Y."/>
            <person name="Oren-Young L."/>
            <person name="Sieber C.M."/>
            <person name="Novak O."/>
            <person name="Pencik A."/>
            <person name="Tarkowska D."/>
            <person name="Hromadova K."/>
            <person name="Freeman S."/>
            <person name="Maymon M."/>
            <person name="Elazar M."/>
            <person name="Youssef S.A."/>
            <person name="El-Shabrawy E.S.M."/>
            <person name="Shalaby A.B.A."/>
            <person name="Houterman P."/>
            <person name="Brock N.L."/>
            <person name="Burkhardt I."/>
            <person name="Tsavkelova E.A."/>
            <person name="Dickschat J.S."/>
            <person name="Galuszka P."/>
            <person name="Gueldener U."/>
            <person name="Tudzynski B."/>
        </authorList>
    </citation>
    <scope>NUCLEOTIDE SEQUENCE [LARGE SCALE GENOMIC DNA]</scope>
    <source>
        <strain evidence="9">MRC7560</strain>
    </source>
</reference>
<evidence type="ECO:0000259" key="7">
    <source>
        <dbReference type="Pfam" id="PF00082"/>
    </source>
</evidence>
<dbReference type="GeneID" id="65079406"/>
<feature type="region of interest" description="Disordered" evidence="6">
    <location>
        <begin position="165"/>
        <end position="208"/>
    </location>
</feature>
<dbReference type="InterPro" id="IPR000209">
    <property type="entry name" value="Peptidase_S8/S53_dom"/>
</dbReference>
<sequence>MQSLERPVAAEALARIAEESSRIIAPSGEQRLRLISLIELRRLSFTLPPNTPELEILLRFLEDTCLKTYSSDSSWEPDSELTSTTYPKLSSVARIEKGKANPKLQSSIRHAIECNFPVRVDVLIDQVCASRDGSRAGGVSSNAAQNPVNNVLDYIDGSISHGRKRRIEIESDESQMNRPAKMRRNSEGSATLDLQRSLPSEKESQREEDVLYSALNPQILCHALQPQENHLRTFHLRLDDPKSPPNPEGTWIYEAIFNASIPGSTRHGCIKGGGTKCYHEAEVNVISRAEMSRRRQPEQSVKEVVEGTFCQSYISPSHGCRLCLLSSELENAKPILYATADTARALEAHMPEHDSQLPDARRLTCRAGNREAPRLLERDVAKMSVHDKVFLAYVVGRSVSQYYNTRLAAQQLWTLQTLSTIPDIEGPPEPQIGPATGLSLFSHRHPYIRIDFKTEDELRRVYHSDLGMDFHQDRGGARFYPGPISLGLLLLDIWGDLDLTNDLTWPEAHVRRAQYAGYARSQFEGHQLVQQAIVNCLDVNLFARGPGKTHTRLTEKRNWLIRNVVHPLRLLYLSTFHADTLAQPDLHIRTIGYPSRADVSTSAKIEQYKSFINFLEKPRGGRKEATEGIEWISDFLDLSRDVHDRVKSKGKQPKICILDTGCDPDCNFFKRERAGDPNDLNRIVWRDFATPTSAGMIDEDGAEAGSFGTRGKHGTSIATLLLMLLPQANIYVARIAPDRRDMVNRQTHDGVLDSIRRAIHHAATVWMVDIISMSFGYMTEPAVLKVAIEDAIRDRRNGHLHPKLIMLAAASNEGGLSPELAPACWPEVISVRGTTSRGKFLEEYNPHESKSLPPHLGTLVQGVPCGYGFRQGTSFAAPIMAATAGLVQLYVSFLIDKEIESGNPERADLYSRVYETEGMRQILATFTASGSGGDGTRAVKPQLWSSLQNWEGTIWHALAQMKTPG</sequence>
<dbReference type="PANTHER" id="PTHR43806:SF11">
    <property type="entry name" value="CEREVISIN-RELATED"/>
    <property type="match status" value="1"/>
</dbReference>
<gene>
    <name evidence="8" type="ORF">FMAN_00133</name>
</gene>
<accession>A0A1L7TVL9</accession>
<feature type="domain" description="Peptidase S8/S53" evidence="7">
    <location>
        <begin position="650"/>
        <end position="888"/>
    </location>
</feature>
<dbReference type="SUPFAM" id="SSF52743">
    <property type="entry name" value="Subtilisin-like"/>
    <property type="match status" value="1"/>
</dbReference>
<keyword evidence="2" id="KW-0645">Protease</keyword>
<dbReference type="GO" id="GO:0004252">
    <property type="term" value="F:serine-type endopeptidase activity"/>
    <property type="evidence" value="ECO:0007669"/>
    <property type="project" value="InterPro"/>
</dbReference>
<organism evidence="8 9">
    <name type="scientific">Fusarium mangiferae</name>
    <name type="common">Mango malformation disease fungus</name>
    <dbReference type="NCBI Taxonomy" id="192010"/>
    <lineage>
        <taxon>Eukaryota</taxon>
        <taxon>Fungi</taxon>
        <taxon>Dikarya</taxon>
        <taxon>Ascomycota</taxon>
        <taxon>Pezizomycotina</taxon>
        <taxon>Sordariomycetes</taxon>
        <taxon>Hypocreomycetidae</taxon>
        <taxon>Hypocreales</taxon>
        <taxon>Nectriaceae</taxon>
        <taxon>Fusarium</taxon>
        <taxon>Fusarium fujikuroi species complex</taxon>
    </lineage>
</organism>
<dbReference type="CDD" id="cd00306">
    <property type="entry name" value="Peptidases_S8_S53"/>
    <property type="match status" value="1"/>
</dbReference>
<feature type="compositionally biased region" description="Basic and acidic residues" evidence="6">
    <location>
        <begin position="199"/>
        <end position="208"/>
    </location>
</feature>
<proteinExistence type="inferred from homology"/>
<dbReference type="VEuPathDB" id="FungiDB:FMAN_00133"/>
<keyword evidence="4" id="KW-0720">Serine protease</keyword>
<dbReference type="GO" id="GO:0006508">
    <property type="term" value="P:proteolysis"/>
    <property type="evidence" value="ECO:0007669"/>
    <property type="project" value="UniProtKB-KW"/>
</dbReference>
<dbReference type="AlphaFoldDB" id="A0A1L7TVL9"/>
<dbReference type="Pfam" id="PF00082">
    <property type="entry name" value="Peptidase_S8"/>
    <property type="match status" value="1"/>
</dbReference>
<evidence type="ECO:0000256" key="6">
    <source>
        <dbReference type="SAM" id="MobiDB-lite"/>
    </source>
</evidence>
<dbReference type="PROSITE" id="PS51892">
    <property type="entry name" value="SUBTILASE"/>
    <property type="match status" value="1"/>
</dbReference>
<evidence type="ECO:0000256" key="2">
    <source>
        <dbReference type="ARBA" id="ARBA00022670"/>
    </source>
</evidence>
<protein>
    <recommendedName>
        <fullName evidence="7">Peptidase S8/S53 domain-containing protein</fullName>
    </recommendedName>
</protein>
<dbReference type="PANTHER" id="PTHR43806">
    <property type="entry name" value="PEPTIDASE S8"/>
    <property type="match status" value="1"/>
</dbReference>
<dbReference type="RefSeq" id="XP_041687676.1">
    <property type="nucleotide sequence ID" value="XM_041821947.1"/>
</dbReference>
<evidence type="ECO:0000256" key="1">
    <source>
        <dbReference type="ARBA" id="ARBA00011073"/>
    </source>
</evidence>
<evidence type="ECO:0000256" key="4">
    <source>
        <dbReference type="ARBA" id="ARBA00022825"/>
    </source>
</evidence>
<evidence type="ECO:0000256" key="3">
    <source>
        <dbReference type="ARBA" id="ARBA00022801"/>
    </source>
</evidence>
<evidence type="ECO:0000313" key="8">
    <source>
        <dbReference type="EMBL" id="CVL02630.1"/>
    </source>
</evidence>
<dbReference type="InterPro" id="IPR050131">
    <property type="entry name" value="Peptidase_S8_subtilisin-like"/>
</dbReference>
<keyword evidence="9" id="KW-1185">Reference proteome</keyword>
<feature type="compositionally biased region" description="Polar residues" evidence="6">
    <location>
        <begin position="187"/>
        <end position="198"/>
    </location>
</feature>
<evidence type="ECO:0000256" key="5">
    <source>
        <dbReference type="PROSITE-ProRule" id="PRU01240"/>
    </source>
</evidence>
<name>A0A1L7TVL9_FUSMA</name>